<comment type="caution">
    <text evidence="1">The sequence shown here is derived from an EMBL/GenBank/DDBJ whole genome shotgun (WGS) entry which is preliminary data.</text>
</comment>
<proteinExistence type="predicted"/>
<evidence type="ECO:0000313" key="1">
    <source>
        <dbReference type="EMBL" id="GID57455.1"/>
    </source>
</evidence>
<reference evidence="1 2" key="1">
    <citation type="submission" date="2021-01" db="EMBL/GenBank/DDBJ databases">
        <title>Whole genome shotgun sequence of Actinoplanes couchii NBRC 106145.</title>
        <authorList>
            <person name="Komaki H."/>
            <person name="Tamura T."/>
        </authorList>
    </citation>
    <scope>NUCLEOTIDE SEQUENCE [LARGE SCALE GENOMIC DNA]</scope>
    <source>
        <strain evidence="1 2">NBRC 106145</strain>
    </source>
</reference>
<dbReference type="Pfam" id="PF13671">
    <property type="entry name" value="AAA_33"/>
    <property type="match status" value="1"/>
</dbReference>
<accession>A0ABQ3XG23</accession>
<dbReference type="SUPFAM" id="SSF52540">
    <property type="entry name" value="P-loop containing nucleoside triphosphate hydrolases"/>
    <property type="match status" value="1"/>
</dbReference>
<protein>
    <recommendedName>
        <fullName evidence="3">Kinase</fullName>
    </recommendedName>
</protein>
<dbReference type="Gene3D" id="3.40.50.300">
    <property type="entry name" value="P-loop containing nucleotide triphosphate hydrolases"/>
    <property type="match status" value="1"/>
</dbReference>
<gene>
    <name evidence="1" type="ORF">Aco03nite_058590</name>
</gene>
<dbReference type="EMBL" id="BOMG01000073">
    <property type="protein sequence ID" value="GID57455.1"/>
    <property type="molecule type" value="Genomic_DNA"/>
</dbReference>
<dbReference type="InterPro" id="IPR027417">
    <property type="entry name" value="P-loop_NTPase"/>
</dbReference>
<sequence length="181" mass="19335">MFGSILPVAHRLILINGLPGSGKSTLAGRLAPALRVPLIAKDALKVAMAGAAPGVPPAAMGVAAARVMWELAAATPGVVILESWWFRPRDLGYVSDGVARSGARTVVEIWCSVPPETALNRYRARTRDPVHEDDRRLREDWPRWLAEAEPLAIGPVIVVETDRPVLASPLIEAISQSIGGV</sequence>
<evidence type="ECO:0008006" key="3">
    <source>
        <dbReference type="Google" id="ProtNLM"/>
    </source>
</evidence>
<organism evidence="1 2">
    <name type="scientific">Actinoplanes couchii</name>
    <dbReference type="NCBI Taxonomy" id="403638"/>
    <lineage>
        <taxon>Bacteria</taxon>
        <taxon>Bacillati</taxon>
        <taxon>Actinomycetota</taxon>
        <taxon>Actinomycetes</taxon>
        <taxon>Micromonosporales</taxon>
        <taxon>Micromonosporaceae</taxon>
        <taxon>Actinoplanes</taxon>
    </lineage>
</organism>
<evidence type="ECO:0000313" key="2">
    <source>
        <dbReference type="Proteomes" id="UP000612282"/>
    </source>
</evidence>
<keyword evidence="2" id="KW-1185">Reference proteome</keyword>
<dbReference type="Proteomes" id="UP000612282">
    <property type="component" value="Unassembled WGS sequence"/>
</dbReference>
<name>A0ABQ3XG23_9ACTN</name>